<organism evidence="2 3">
    <name type="scientific">Tanacetum coccineum</name>
    <dbReference type="NCBI Taxonomy" id="301880"/>
    <lineage>
        <taxon>Eukaryota</taxon>
        <taxon>Viridiplantae</taxon>
        <taxon>Streptophyta</taxon>
        <taxon>Embryophyta</taxon>
        <taxon>Tracheophyta</taxon>
        <taxon>Spermatophyta</taxon>
        <taxon>Magnoliopsida</taxon>
        <taxon>eudicotyledons</taxon>
        <taxon>Gunneridae</taxon>
        <taxon>Pentapetalae</taxon>
        <taxon>asterids</taxon>
        <taxon>campanulids</taxon>
        <taxon>Asterales</taxon>
        <taxon>Asteraceae</taxon>
        <taxon>Asteroideae</taxon>
        <taxon>Anthemideae</taxon>
        <taxon>Anthemidinae</taxon>
        <taxon>Tanacetum</taxon>
    </lineage>
</organism>
<proteinExistence type="predicted"/>
<protein>
    <submittedName>
        <fullName evidence="2">Pentatricopeptide repeat-containing protein</fullName>
    </submittedName>
</protein>
<dbReference type="EMBL" id="BQNB010018027">
    <property type="protein sequence ID" value="GJT69863.1"/>
    <property type="molecule type" value="Genomic_DNA"/>
</dbReference>
<dbReference type="Proteomes" id="UP001151760">
    <property type="component" value="Unassembled WGS sequence"/>
</dbReference>
<reference evidence="2" key="1">
    <citation type="journal article" date="2022" name="Int. J. Mol. Sci.">
        <title>Draft Genome of Tanacetum Coccineum: Genomic Comparison of Closely Related Tanacetum-Family Plants.</title>
        <authorList>
            <person name="Yamashiro T."/>
            <person name="Shiraishi A."/>
            <person name="Nakayama K."/>
            <person name="Satake H."/>
        </authorList>
    </citation>
    <scope>NUCLEOTIDE SEQUENCE</scope>
</reference>
<keyword evidence="3" id="KW-1185">Reference proteome</keyword>
<evidence type="ECO:0000313" key="3">
    <source>
        <dbReference type="Proteomes" id="UP001151760"/>
    </source>
</evidence>
<gene>
    <name evidence="2" type="ORF">Tco_1029149</name>
</gene>
<feature type="compositionally biased region" description="Polar residues" evidence="1">
    <location>
        <begin position="479"/>
        <end position="488"/>
    </location>
</feature>
<name>A0ABQ5G462_9ASTR</name>
<comment type="caution">
    <text evidence="2">The sequence shown here is derived from an EMBL/GenBank/DDBJ whole genome shotgun (WGS) entry which is preliminary data.</text>
</comment>
<feature type="region of interest" description="Disordered" evidence="1">
    <location>
        <begin position="452"/>
        <end position="488"/>
    </location>
</feature>
<reference evidence="2" key="2">
    <citation type="submission" date="2022-01" db="EMBL/GenBank/DDBJ databases">
        <authorList>
            <person name="Yamashiro T."/>
            <person name="Shiraishi A."/>
            <person name="Satake H."/>
            <person name="Nakayama K."/>
        </authorList>
    </citation>
    <scope>NUCLEOTIDE SEQUENCE</scope>
</reference>
<sequence>MDVFFKKPNFGELLTTVGRDGNNHIFPVAWVVVTIENKDNWSWFLELLVDDLEISSGFGLTLMSDHHKGLIEVVKEAASKASYPQLFMKIMQKIKLANPRAHEYLIKKDPKSWSRAFFQEGINYEAVENGFSECFNSVLVSVRDKPIIKMLESIRVIVMERMNTMRLIMEKWTSDICPKIQNTLELSKDQQRFWHVIPCGENKFEVRRGCDAFKVDERARTCSCRMWQLSGGKPKKKIPSENTNEVDEVETPRSVNNAIDEYGRAASTNHVMRGGKTNRGRLIPVQRLGRMERWLGMDVGTSNLIEELEPLHASYPRRKNNINDALNVAGEEPQMPHHLIHSQANKEEHKHHLFNQEQRAKESSTINFLFAVTQKNGDAPSRGGLYSITRTRKDGSIASAAAAGVINFKDALKNINNTAASSSHVGLFDWKNDDLVKAANDCPRGISTTSRASAYNHCHGGNPASSRESSHNDAPGGHPTSSRESSHNSGICIWDCRSHSLDPFSVV</sequence>
<accession>A0ABQ5G462</accession>
<evidence type="ECO:0000256" key="1">
    <source>
        <dbReference type="SAM" id="MobiDB-lite"/>
    </source>
</evidence>
<dbReference type="PANTHER" id="PTHR31973:SF189">
    <property type="entry name" value="TRANSPOSASE, MUDR, PLANT, MULE TRANSPOSASE DOMAIN PROTEIN-RELATED"/>
    <property type="match status" value="1"/>
</dbReference>
<evidence type="ECO:0000313" key="2">
    <source>
        <dbReference type="EMBL" id="GJT69863.1"/>
    </source>
</evidence>
<dbReference type="PANTHER" id="PTHR31973">
    <property type="entry name" value="POLYPROTEIN, PUTATIVE-RELATED"/>
    <property type="match status" value="1"/>
</dbReference>